<evidence type="ECO:0000313" key="6">
    <source>
        <dbReference type="EMBL" id="KAF6065185.1"/>
    </source>
</evidence>
<reference evidence="6 7" key="1">
    <citation type="submission" date="2020-03" db="EMBL/GenBank/DDBJ databases">
        <title>FDA dAtabase for Regulatory Grade micrObial Sequences (FDA-ARGOS): Supporting development and validation of Infectious Disease Dx tests.</title>
        <authorList>
            <person name="Campos J."/>
            <person name="Goldberg B."/>
            <person name="Tallon L."/>
            <person name="Sadzewicz L."/>
            <person name="Vavikolanu K."/>
            <person name="Mehta A."/>
            <person name="Aluvathingal J."/>
            <person name="Nadendla S."/>
            <person name="Nandy P."/>
            <person name="Geyer C."/>
            <person name="Yan Y."/>
            <person name="Sichtig H."/>
        </authorList>
    </citation>
    <scope>NUCLEOTIDE SEQUENCE [LARGE SCALE GENOMIC DNA]</scope>
    <source>
        <strain evidence="6 7">FDAARGOS_656</strain>
    </source>
</reference>
<evidence type="ECO:0000256" key="2">
    <source>
        <dbReference type="ARBA" id="ARBA00023242"/>
    </source>
</evidence>
<comment type="subcellular location">
    <subcellularLocation>
        <location evidence="1">Nucleus</location>
    </subcellularLocation>
</comment>
<proteinExistence type="predicted"/>
<accession>A0A8H6BVQ6</accession>
<dbReference type="SUPFAM" id="SSF57959">
    <property type="entry name" value="Leucine zipper domain"/>
    <property type="match status" value="1"/>
</dbReference>
<comment type="caution">
    <text evidence="6">The sequence shown here is derived from an EMBL/GenBank/DDBJ whole genome shotgun (WGS) entry which is preliminary data.</text>
</comment>
<feature type="domain" description="BZIP" evidence="5">
    <location>
        <begin position="93"/>
        <end position="108"/>
    </location>
</feature>
<dbReference type="EMBL" id="JABWAD010000059">
    <property type="protein sequence ID" value="KAF6065185.1"/>
    <property type="molecule type" value="Genomic_DNA"/>
</dbReference>
<dbReference type="CDD" id="cd14688">
    <property type="entry name" value="bZIP_YAP"/>
    <property type="match status" value="1"/>
</dbReference>
<feature type="coiled-coil region" evidence="3">
    <location>
        <begin position="109"/>
        <end position="143"/>
    </location>
</feature>
<dbReference type="InterPro" id="IPR050936">
    <property type="entry name" value="AP-1-like"/>
</dbReference>
<protein>
    <recommendedName>
        <fullName evidence="5">BZIP domain-containing protein</fullName>
    </recommendedName>
</protein>
<dbReference type="InterPro" id="IPR004827">
    <property type="entry name" value="bZIP"/>
</dbReference>
<dbReference type="PANTHER" id="PTHR40621">
    <property type="entry name" value="TRANSCRIPTION FACTOR KAPC-RELATED"/>
    <property type="match status" value="1"/>
</dbReference>
<evidence type="ECO:0000256" key="4">
    <source>
        <dbReference type="SAM" id="MobiDB-lite"/>
    </source>
</evidence>
<dbReference type="Gene3D" id="1.20.5.170">
    <property type="match status" value="1"/>
</dbReference>
<dbReference type="PROSITE" id="PS00036">
    <property type="entry name" value="BZIP_BASIC"/>
    <property type="match status" value="1"/>
</dbReference>
<keyword evidence="3" id="KW-0175">Coiled coil</keyword>
<feature type="compositionally biased region" description="Polar residues" evidence="4">
    <location>
        <begin position="1"/>
        <end position="38"/>
    </location>
</feature>
<dbReference type="AlphaFoldDB" id="A0A8H6BVQ6"/>
<evidence type="ECO:0000259" key="5">
    <source>
        <dbReference type="PROSITE" id="PS00036"/>
    </source>
</evidence>
<gene>
    <name evidence="6" type="ORF">FOB64_004952</name>
</gene>
<dbReference type="PANTHER" id="PTHR40621:SF6">
    <property type="entry name" value="AP-1-LIKE TRANSCRIPTION FACTOR YAP1-RELATED"/>
    <property type="match status" value="1"/>
</dbReference>
<dbReference type="InterPro" id="IPR046347">
    <property type="entry name" value="bZIP_sf"/>
</dbReference>
<evidence type="ECO:0000313" key="7">
    <source>
        <dbReference type="Proteomes" id="UP000536275"/>
    </source>
</evidence>
<evidence type="ECO:0000256" key="3">
    <source>
        <dbReference type="SAM" id="Coils"/>
    </source>
</evidence>
<dbReference type="GO" id="GO:0000976">
    <property type="term" value="F:transcription cis-regulatory region binding"/>
    <property type="evidence" value="ECO:0007669"/>
    <property type="project" value="InterPro"/>
</dbReference>
<dbReference type="GO" id="GO:0001228">
    <property type="term" value="F:DNA-binding transcription activator activity, RNA polymerase II-specific"/>
    <property type="evidence" value="ECO:0007669"/>
    <property type="project" value="TreeGrafter"/>
</dbReference>
<dbReference type="GO" id="GO:0090575">
    <property type="term" value="C:RNA polymerase II transcription regulator complex"/>
    <property type="evidence" value="ECO:0007669"/>
    <property type="project" value="TreeGrafter"/>
</dbReference>
<sequence length="180" mass="20215">MNVFTSWTKSNKAESVNSHETPQFASAVTQSNTTNSRPKGTESIGPGYGRVQDLSAHAIASQTQGSPSASSLEVKVDPELPKTHGHRIVSTTKRAEQNRNAQRAFRIRKANQFKELESKAKEVDQLKQKIESLEARNRSMANYICELQRQIIEFNSNKPPTKSDKNGKKIMHQRTIEITH</sequence>
<dbReference type="Proteomes" id="UP000536275">
    <property type="component" value="Unassembled WGS sequence"/>
</dbReference>
<feature type="region of interest" description="Disordered" evidence="4">
    <location>
        <begin position="1"/>
        <end position="49"/>
    </location>
</feature>
<name>A0A8H6BVQ6_CANAX</name>
<keyword evidence="2" id="KW-0539">Nucleus</keyword>
<organism evidence="6 7">
    <name type="scientific">Candida albicans</name>
    <name type="common">Yeast</name>
    <dbReference type="NCBI Taxonomy" id="5476"/>
    <lineage>
        <taxon>Eukaryota</taxon>
        <taxon>Fungi</taxon>
        <taxon>Dikarya</taxon>
        <taxon>Ascomycota</taxon>
        <taxon>Saccharomycotina</taxon>
        <taxon>Pichiomycetes</taxon>
        <taxon>Debaryomycetaceae</taxon>
        <taxon>Candida/Lodderomyces clade</taxon>
        <taxon>Candida</taxon>
    </lineage>
</organism>
<evidence type="ECO:0000256" key="1">
    <source>
        <dbReference type="ARBA" id="ARBA00004123"/>
    </source>
</evidence>